<reference evidence="21 22" key="1">
    <citation type="journal article" date="2014" name="Nat. Genet.">
        <title>Genome sequence of the hot pepper provides insights into the evolution of pungency in Capsicum species.</title>
        <authorList>
            <person name="Kim S."/>
            <person name="Park M."/>
            <person name="Yeom S.I."/>
            <person name="Kim Y.M."/>
            <person name="Lee J.M."/>
            <person name="Lee H.A."/>
            <person name="Seo E."/>
            <person name="Choi J."/>
            <person name="Cheong K."/>
            <person name="Kim K.T."/>
            <person name="Jung K."/>
            <person name="Lee G.W."/>
            <person name="Oh S.K."/>
            <person name="Bae C."/>
            <person name="Kim S.B."/>
            <person name="Lee H.Y."/>
            <person name="Kim S.Y."/>
            <person name="Kim M.S."/>
            <person name="Kang B.C."/>
            <person name="Jo Y.D."/>
            <person name="Yang H.B."/>
            <person name="Jeong H.J."/>
            <person name="Kang W.H."/>
            <person name="Kwon J.K."/>
            <person name="Shin C."/>
            <person name="Lim J.Y."/>
            <person name="Park J.H."/>
            <person name="Huh J.H."/>
            <person name="Kim J.S."/>
            <person name="Kim B.D."/>
            <person name="Cohen O."/>
            <person name="Paran I."/>
            <person name="Suh M.C."/>
            <person name="Lee S.B."/>
            <person name="Kim Y.K."/>
            <person name="Shin Y."/>
            <person name="Noh S.J."/>
            <person name="Park J."/>
            <person name="Seo Y.S."/>
            <person name="Kwon S.Y."/>
            <person name="Kim H.A."/>
            <person name="Park J.M."/>
            <person name="Kim H.J."/>
            <person name="Choi S.B."/>
            <person name="Bosland P.W."/>
            <person name="Reeves G."/>
            <person name="Jo S.H."/>
            <person name="Lee B.W."/>
            <person name="Cho H.T."/>
            <person name="Choi H.S."/>
            <person name="Lee M.S."/>
            <person name="Yu Y."/>
            <person name="Do Choi Y."/>
            <person name="Park B.S."/>
            <person name="van Deynze A."/>
            <person name="Ashrafi H."/>
            <person name="Hill T."/>
            <person name="Kim W.T."/>
            <person name="Pai H.S."/>
            <person name="Ahn H.K."/>
            <person name="Yeam I."/>
            <person name="Giovannoni J.J."/>
            <person name="Rose J.K."/>
            <person name="Sorensen I."/>
            <person name="Lee S.J."/>
            <person name="Kim R.W."/>
            <person name="Choi I.Y."/>
            <person name="Choi B.S."/>
            <person name="Lim J.S."/>
            <person name="Lee Y.H."/>
            <person name="Choi D."/>
        </authorList>
    </citation>
    <scope>NUCLEOTIDE SEQUENCE [LARGE SCALE GENOMIC DNA]</scope>
    <source>
        <strain evidence="22">cv. CM334</strain>
    </source>
</reference>
<proteinExistence type="inferred from homology"/>
<feature type="disulfide bond" evidence="18">
    <location>
        <begin position="66"/>
        <end position="71"/>
    </location>
</feature>
<evidence type="ECO:0000313" key="22">
    <source>
        <dbReference type="Proteomes" id="UP000222542"/>
    </source>
</evidence>
<dbReference type="SUPFAM" id="SSF48113">
    <property type="entry name" value="Heme-dependent peroxidases"/>
    <property type="match status" value="1"/>
</dbReference>
<evidence type="ECO:0000313" key="21">
    <source>
        <dbReference type="EMBL" id="PHT78929.1"/>
    </source>
</evidence>
<dbReference type="PROSITE" id="PS00436">
    <property type="entry name" value="PEROXIDASE_2"/>
    <property type="match status" value="1"/>
</dbReference>
<evidence type="ECO:0000256" key="6">
    <source>
        <dbReference type="ARBA" id="ARBA00022617"/>
    </source>
</evidence>
<sequence length="328" mass="35972">MALPWILLLLFSSLASIPFTQSALKLDYYAKTCPKFDQIVSEIVHQKQKDFTVTAAATLRVFFHDCAVDGCDASVLIKPNSFNKPELEHDINHSLAGDAFDLVSRIKTALELSCPGIVSCADILASATRNLIVMIGGPNYKVPLGRKDGLVSQATSVEGKLSRANETMDQMIQKMQGLGINVQEMVALVGGGHSIGFGHCKEFANRIFGKPDPTMNPKLAERLRGMCANYTSNTDMSAFLDVITPGTFDNMLFKNLMKGLGVLGSDQLLLSDPRTRPFVEKYANDSVAFSADFARAMEKLNVYQVKTDNQGEVRRRCDAVNNAPHMKN</sequence>
<evidence type="ECO:0000256" key="11">
    <source>
        <dbReference type="ARBA" id="ARBA00023157"/>
    </source>
</evidence>
<dbReference type="FunFam" id="1.10.420.10:FF:000001">
    <property type="entry name" value="Peroxidase"/>
    <property type="match status" value="1"/>
</dbReference>
<feature type="site" description="Transition state stabilizer" evidence="17">
    <location>
        <position position="60"/>
    </location>
</feature>
<organism evidence="21 22">
    <name type="scientific">Capsicum annuum</name>
    <name type="common">Capsicum pepper</name>
    <dbReference type="NCBI Taxonomy" id="4072"/>
    <lineage>
        <taxon>Eukaryota</taxon>
        <taxon>Viridiplantae</taxon>
        <taxon>Streptophyta</taxon>
        <taxon>Embryophyta</taxon>
        <taxon>Tracheophyta</taxon>
        <taxon>Spermatophyta</taxon>
        <taxon>Magnoliopsida</taxon>
        <taxon>eudicotyledons</taxon>
        <taxon>Gunneridae</taxon>
        <taxon>Pentapetalae</taxon>
        <taxon>asterids</taxon>
        <taxon>lamiids</taxon>
        <taxon>Solanales</taxon>
        <taxon>Solanaceae</taxon>
        <taxon>Solanoideae</taxon>
        <taxon>Capsiceae</taxon>
        <taxon>Capsicum</taxon>
    </lineage>
</organism>
<keyword evidence="19" id="KW-0732">Signal</keyword>
<comment type="catalytic activity">
    <reaction evidence="1 19">
        <text>2 a phenolic donor + H2O2 = 2 a phenolic radical donor + 2 H2O</text>
        <dbReference type="Rhea" id="RHEA:56136"/>
        <dbReference type="ChEBI" id="CHEBI:15377"/>
        <dbReference type="ChEBI" id="CHEBI:16240"/>
        <dbReference type="ChEBI" id="CHEBI:139520"/>
        <dbReference type="ChEBI" id="CHEBI:139521"/>
        <dbReference type="EC" id="1.11.1.7"/>
    </reaction>
</comment>
<dbReference type="Gramene" id="PHT78929">
    <property type="protein sequence ID" value="PHT78929"/>
    <property type="gene ID" value="T459_16981"/>
</dbReference>
<comment type="subcellular location">
    <subcellularLocation>
        <location evidence="19">Secreted</location>
    </subcellularLocation>
</comment>
<dbReference type="Gene3D" id="1.10.520.10">
    <property type="match status" value="1"/>
</dbReference>
<evidence type="ECO:0000256" key="4">
    <source>
        <dbReference type="ARBA" id="ARBA00022525"/>
    </source>
</evidence>
<keyword evidence="9 19" id="KW-0560">Oxidoreductase</keyword>
<keyword evidence="13 19" id="KW-0376">Hydrogen peroxide</keyword>
<evidence type="ECO:0000256" key="17">
    <source>
        <dbReference type="PIRSR" id="PIRSR600823-4"/>
    </source>
</evidence>
<dbReference type="PRINTS" id="PR00461">
    <property type="entry name" value="PLPEROXIDASE"/>
</dbReference>
<dbReference type="PANTHER" id="PTHR31517:SF69">
    <property type="entry name" value="PEROXIDASE"/>
    <property type="match status" value="1"/>
</dbReference>
<dbReference type="EMBL" id="AYRZ02000006">
    <property type="protein sequence ID" value="PHT78929.1"/>
    <property type="molecule type" value="Genomic_DNA"/>
</dbReference>
<dbReference type="InterPro" id="IPR019794">
    <property type="entry name" value="Peroxidases_AS"/>
</dbReference>
<dbReference type="PRINTS" id="PR00458">
    <property type="entry name" value="PEROXIDASE"/>
</dbReference>
<feature type="domain" description="Plant heme peroxidase family profile" evidence="20">
    <location>
        <begin position="23"/>
        <end position="321"/>
    </location>
</feature>
<dbReference type="InterPro" id="IPR033905">
    <property type="entry name" value="Secretory_peroxidase"/>
</dbReference>
<keyword evidence="7 16" id="KW-0479">Metal-binding</keyword>
<feature type="binding site" evidence="16">
    <location>
        <position position="86"/>
    </location>
    <ligand>
        <name>Ca(2+)</name>
        <dbReference type="ChEBI" id="CHEBI:29108"/>
        <label>1</label>
    </ligand>
</feature>
<dbReference type="SMR" id="A0A1U8H0U3"/>
<comment type="function">
    <text evidence="2">Removal of H(2)O(2), oxidation of toxic reductants, biosynthesis and degradation of lignin, suberization, auxin catabolism, response to environmental stresses such as wounding, pathogen attack and oxidative stress. These functions might be dependent on each isozyme/isoform in each plant tissue.</text>
</comment>
<dbReference type="GO" id="GO:0006979">
    <property type="term" value="P:response to oxidative stress"/>
    <property type="evidence" value="ECO:0007669"/>
    <property type="project" value="UniProtKB-UniRule"/>
</dbReference>
<feature type="binding site" evidence="16">
    <location>
        <position position="70"/>
    </location>
    <ligand>
        <name>Ca(2+)</name>
        <dbReference type="ChEBI" id="CHEBI:29108"/>
        <label>1</label>
    </ligand>
</feature>
<dbReference type="OrthoDB" id="2113341at2759"/>
<dbReference type="InterPro" id="IPR010255">
    <property type="entry name" value="Haem_peroxidase_sf"/>
</dbReference>
<feature type="binding site" description="axial binding residue" evidence="16">
    <location>
        <position position="193"/>
    </location>
    <ligand>
        <name>heme b</name>
        <dbReference type="ChEBI" id="CHEBI:60344"/>
    </ligand>
    <ligandPart>
        <name>Fe</name>
        <dbReference type="ChEBI" id="CHEBI:18248"/>
    </ligandPart>
</feature>
<evidence type="ECO:0000256" key="14">
    <source>
        <dbReference type="ARBA" id="ARBA00053519"/>
    </source>
</evidence>
<keyword evidence="8 16" id="KW-0106">Calcium</keyword>
<evidence type="ECO:0000256" key="19">
    <source>
        <dbReference type="RuleBase" id="RU362060"/>
    </source>
</evidence>
<keyword evidence="6 19" id="KW-0349">Heme</keyword>
<evidence type="ECO:0000256" key="3">
    <source>
        <dbReference type="ARBA" id="ARBA00012313"/>
    </source>
</evidence>
<dbReference type="PANTHER" id="PTHR31517">
    <property type="match status" value="1"/>
</dbReference>
<dbReference type="CDD" id="cd00693">
    <property type="entry name" value="secretory_peroxidase"/>
    <property type="match status" value="1"/>
</dbReference>
<evidence type="ECO:0000256" key="18">
    <source>
        <dbReference type="PIRSR" id="PIRSR600823-5"/>
    </source>
</evidence>
<evidence type="ECO:0000256" key="16">
    <source>
        <dbReference type="PIRSR" id="PIRSR600823-3"/>
    </source>
</evidence>
<dbReference type="GO" id="GO:0005576">
    <property type="term" value="C:extracellular region"/>
    <property type="evidence" value="ECO:0007669"/>
    <property type="project" value="UniProtKB-SubCell"/>
</dbReference>
<protein>
    <recommendedName>
        <fullName evidence="3 19">Peroxidase</fullName>
        <ecNumber evidence="3 19">1.11.1.7</ecNumber>
    </recommendedName>
</protein>
<dbReference type="GO" id="GO:0046872">
    <property type="term" value="F:metal ion binding"/>
    <property type="evidence" value="ECO:0007669"/>
    <property type="project" value="UniProtKB-UniRule"/>
</dbReference>
<evidence type="ECO:0000256" key="10">
    <source>
        <dbReference type="ARBA" id="ARBA00023004"/>
    </source>
</evidence>
<reference evidence="21 22" key="2">
    <citation type="journal article" date="2017" name="Genome Biol.">
        <title>New reference genome sequences of hot pepper reveal the massive evolution of plant disease-resistance genes by retroduplication.</title>
        <authorList>
            <person name="Kim S."/>
            <person name="Park J."/>
            <person name="Yeom S.I."/>
            <person name="Kim Y.M."/>
            <person name="Seo E."/>
            <person name="Kim K.T."/>
            <person name="Kim M.S."/>
            <person name="Lee J.M."/>
            <person name="Cheong K."/>
            <person name="Shin H.S."/>
            <person name="Kim S.B."/>
            <person name="Han K."/>
            <person name="Lee J."/>
            <person name="Park M."/>
            <person name="Lee H.A."/>
            <person name="Lee H.Y."/>
            <person name="Lee Y."/>
            <person name="Oh S."/>
            <person name="Lee J.H."/>
            <person name="Choi E."/>
            <person name="Choi E."/>
            <person name="Lee S.E."/>
            <person name="Jeon J."/>
            <person name="Kim H."/>
            <person name="Choi G."/>
            <person name="Song H."/>
            <person name="Lee J."/>
            <person name="Lee S.C."/>
            <person name="Kwon J.K."/>
            <person name="Lee H.Y."/>
            <person name="Koo N."/>
            <person name="Hong Y."/>
            <person name="Kim R.W."/>
            <person name="Kang W.H."/>
            <person name="Huh J.H."/>
            <person name="Kang B.C."/>
            <person name="Yang T.J."/>
            <person name="Lee Y.H."/>
            <person name="Bennetzen J.L."/>
            <person name="Choi D."/>
        </authorList>
    </citation>
    <scope>NUCLEOTIDE SEQUENCE [LARGE SCALE GENOMIC DNA]</scope>
    <source>
        <strain evidence="22">cv. CM334</strain>
    </source>
</reference>
<evidence type="ECO:0000256" key="12">
    <source>
        <dbReference type="ARBA" id="ARBA00023180"/>
    </source>
</evidence>
<feature type="binding site" evidence="16">
    <location>
        <position position="72"/>
    </location>
    <ligand>
        <name>Ca(2+)</name>
        <dbReference type="ChEBI" id="CHEBI:29108"/>
        <label>1</label>
    </ligand>
</feature>
<dbReference type="AlphaFoldDB" id="A0A1U8H0U3"/>
<dbReference type="PROSITE" id="PS50873">
    <property type="entry name" value="PEROXIDASE_4"/>
    <property type="match status" value="1"/>
</dbReference>
<comment type="caution">
    <text evidence="21">The sequence shown here is derived from an EMBL/GenBank/DDBJ whole genome shotgun (WGS) entry which is preliminary data.</text>
</comment>
<feature type="binding site" evidence="16">
    <location>
        <position position="241"/>
    </location>
    <ligand>
        <name>Ca(2+)</name>
        <dbReference type="ChEBI" id="CHEBI:29108"/>
        <label>2</label>
    </ligand>
</feature>
<feature type="binding site" evidence="16">
    <location>
        <position position="244"/>
    </location>
    <ligand>
        <name>Ca(2+)</name>
        <dbReference type="ChEBI" id="CHEBI:29108"/>
        <label>2</label>
    </ligand>
</feature>
<dbReference type="Gene3D" id="1.10.420.10">
    <property type="entry name" value="Peroxidase, domain 2"/>
    <property type="match status" value="1"/>
</dbReference>
<accession>A0A1U8H0U3</accession>
<gene>
    <name evidence="21" type="ORF">T459_16981</name>
</gene>
<evidence type="ECO:0000256" key="1">
    <source>
        <dbReference type="ARBA" id="ARBA00000189"/>
    </source>
</evidence>
<dbReference type="GO" id="GO:0042744">
    <property type="term" value="P:hydrogen peroxide catabolic process"/>
    <property type="evidence" value="ECO:0007669"/>
    <property type="project" value="UniProtKB-KW"/>
</dbReference>
<feature type="binding site" evidence="16">
    <location>
        <position position="65"/>
    </location>
    <ligand>
        <name>Ca(2+)</name>
        <dbReference type="ChEBI" id="CHEBI:29108"/>
        <label>1</label>
    </ligand>
</feature>
<feature type="disulfide bond" evidence="18">
    <location>
        <begin position="33"/>
        <end position="114"/>
    </location>
</feature>
<dbReference type="OMA" id="RTNHFVD"/>
<comment type="cofactor">
    <cofactor evidence="16 19">
        <name>heme b</name>
        <dbReference type="ChEBI" id="CHEBI:60344"/>
    </cofactor>
    <text evidence="16 19">Binds 1 heme b (iron(II)-protoporphyrin IX) group per subunit.</text>
</comment>
<keyword evidence="10 16" id="KW-0408">Iron</keyword>
<dbReference type="Proteomes" id="UP000222542">
    <property type="component" value="Unassembled WGS sequence"/>
</dbReference>
<evidence type="ECO:0000256" key="5">
    <source>
        <dbReference type="ARBA" id="ARBA00022559"/>
    </source>
</evidence>
<evidence type="ECO:0000259" key="20">
    <source>
        <dbReference type="PROSITE" id="PS50873"/>
    </source>
</evidence>
<dbReference type="KEGG" id="cann:107874883"/>
<evidence type="ECO:0000256" key="2">
    <source>
        <dbReference type="ARBA" id="ARBA00002322"/>
    </source>
</evidence>
<evidence type="ECO:0000256" key="13">
    <source>
        <dbReference type="ARBA" id="ARBA00023324"/>
    </source>
</evidence>
<comment type="similarity">
    <text evidence="19">Belongs to the peroxidase family. Classical plant (class III) peroxidase subfamily.</text>
</comment>
<evidence type="ECO:0000256" key="9">
    <source>
        <dbReference type="ARBA" id="ARBA00023002"/>
    </source>
</evidence>
<evidence type="ECO:0000256" key="15">
    <source>
        <dbReference type="PIRSR" id="PIRSR600823-1"/>
    </source>
</evidence>
<feature type="active site" description="Proton acceptor" evidence="15">
    <location>
        <position position="64"/>
    </location>
</feature>
<feature type="binding site" evidence="16">
    <location>
        <position position="74"/>
    </location>
    <ligand>
        <name>Ca(2+)</name>
        <dbReference type="ChEBI" id="CHEBI:29108"/>
        <label>1</label>
    </ligand>
</feature>
<evidence type="ECO:0000256" key="8">
    <source>
        <dbReference type="ARBA" id="ARBA00022837"/>
    </source>
</evidence>
<feature type="chain" id="PRO_5013979316" description="Peroxidase" evidence="19">
    <location>
        <begin position="23"/>
        <end position="328"/>
    </location>
</feature>
<feature type="binding site" evidence="16">
    <location>
        <position position="249"/>
    </location>
    <ligand>
        <name>Ca(2+)</name>
        <dbReference type="ChEBI" id="CHEBI:29108"/>
        <label>2</label>
    </ligand>
</feature>
<keyword evidence="12" id="KW-0325">Glycoprotein</keyword>
<feature type="binding site" evidence="16">
    <location>
        <position position="68"/>
    </location>
    <ligand>
        <name>Ca(2+)</name>
        <dbReference type="ChEBI" id="CHEBI:29108"/>
        <label>1</label>
    </ligand>
</feature>
<dbReference type="GO" id="GO:0020037">
    <property type="term" value="F:heme binding"/>
    <property type="evidence" value="ECO:0007669"/>
    <property type="project" value="UniProtKB-UniRule"/>
</dbReference>
<feature type="disulfide bond" evidence="18">
    <location>
        <begin position="200"/>
        <end position="227"/>
    </location>
</feature>
<dbReference type="GO" id="GO:0140825">
    <property type="term" value="F:lactoperoxidase activity"/>
    <property type="evidence" value="ECO:0007669"/>
    <property type="project" value="UniProtKB-EC"/>
</dbReference>
<keyword evidence="11 18" id="KW-1015">Disulfide bond</keyword>
<feature type="signal peptide" evidence="19">
    <location>
        <begin position="1"/>
        <end position="22"/>
    </location>
</feature>
<keyword evidence="5 19" id="KW-0575">Peroxidase</keyword>
<evidence type="ECO:0000256" key="7">
    <source>
        <dbReference type="ARBA" id="ARBA00022723"/>
    </source>
</evidence>
<comment type="cofactor">
    <cofactor evidence="16 19">
        <name>Ca(2+)</name>
        <dbReference type="ChEBI" id="CHEBI:29108"/>
    </cofactor>
    <text evidence="16 19">Binds 2 calcium ions per subunit.</text>
</comment>
<keyword evidence="22" id="KW-1185">Reference proteome</keyword>
<dbReference type="InterPro" id="IPR000823">
    <property type="entry name" value="Peroxidase_pln"/>
</dbReference>
<dbReference type="Pfam" id="PF00141">
    <property type="entry name" value="peroxidase"/>
    <property type="match status" value="1"/>
</dbReference>
<feature type="disulfide bond" evidence="18">
    <location>
        <begin position="120"/>
        <end position="317"/>
    </location>
</feature>
<dbReference type="STRING" id="4072.A0A1U8H0U3"/>
<keyword evidence="4 19" id="KW-0964">Secreted</keyword>
<name>A0A1U8H0U3_CAPAN</name>
<comment type="function">
    <text evidence="14">Suggested to catalyze the deposition of the aromatic residues of suberin on the cell wall and thus play a role in cell-suberization.</text>
</comment>
<dbReference type="FunFam" id="1.10.520.10:FF:000008">
    <property type="entry name" value="Peroxidase"/>
    <property type="match status" value="1"/>
</dbReference>
<dbReference type="EC" id="1.11.1.7" evidence="3 19"/>
<dbReference type="InterPro" id="IPR002016">
    <property type="entry name" value="Haem_peroxidase"/>
</dbReference>